<accession>A0A1Y5I4U3</accession>
<dbReference type="InterPro" id="IPR011990">
    <property type="entry name" value="TPR-like_helical_dom_sf"/>
</dbReference>
<name>A0A1Y5I4U3_OSTTA</name>
<gene>
    <name evidence="2" type="ORF">BE221DRAFT_200970</name>
</gene>
<keyword evidence="1" id="KW-0732">Signal</keyword>
<dbReference type="AlphaFoldDB" id="A0A1Y5I4U3"/>
<organism evidence="2">
    <name type="scientific">Ostreococcus tauri</name>
    <name type="common">Marine green alga</name>
    <dbReference type="NCBI Taxonomy" id="70448"/>
    <lineage>
        <taxon>Eukaryota</taxon>
        <taxon>Viridiplantae</taxon>
        <taxon>Chlorophyta</taxon>
        <taxon>Mamiellophyceae</taxon>
        <taxon>Mamiellales</taxon>
        <taxon>Bathycoccaceae</taxon>
        <taxon>Ostreococcus</taxon>
    </lineage>
</organism>
<protein>
    <submittedName>
        <fullName evidence="2">Uncharacterized protein</fullName>
    </submittedName>
</protein>
<reference evidence="2" key="1">
    <citation type="submission" date="2017-04" db="EMBL/GenBank/DDBJ databases">
        <title>Population genomics of picophytoplankton unveils novel chromosome hypervariability.</title>
        <authorList>
            <consortium name="DOE Joint Genome Institute"/>
            <person name="Blanc-Mathieu R."/>
            <person name="Krasovec M."/>
            <person name="Hebrard M."/>
            <person name="Yau S."/>
            <person name="Desgranges E."/>
            <person name="Martin J."/>
            <person name="Schackwitz W."/>
            <person name="Kuo A."/>
            <person name="Salin G."/>
            <person name="Donnadieu C."/>
            <person name="Desdevises Y."/>
            <person name="Sanchez-Ferandin S."/>
            <person name="Moreau H."/>
            <person name="Rivals E."/>
            <person name="Grigoriev I.V."/>
            <person name="Grimsley N."/>
            <person name="Eyre-Walker A."/>
            <person name="Piganeau G."/>
        </authorList>
    </citation>
    <scope>NUCLEOTIDE SEQUENCE [LARGE SCALE GENOMIC DNA]</scope>
    <source>
        <strain evidence="2">RCC 1115</strain>
    </source>
</reference>
<proteinExistence type="predicted"/>
<dbReference type="SUPFAM" id="SSF48452">
    <property type="entry name" value="TPR-like"/>
    <property type="match status" value="1"/>
</dbReference>
<dbReference type="Proteomes" id="UP000195557">
    <property type="component" value="Unassembled WGS sequence"/>
</dbReference>
<feature type="signal peptide" evidence="1">
    <location>
        <begin position="1"/>
        <end position="25"/>
    </location>
</feature>
<evidence type="ECO:0000256" key="1">
    <source>
        <dbReference type="SAM" id="SignalP"/>
    </source>
</evidence>
<sequence>MKKTLMAAALIGAVSFFALPASAQSQESLRAELQAALTGNDLDAALDLADRLYNTARAENDAAGAGAAAYSRAEILTAQNAHEDAARAYEQCEDQYRAISAAAQSLQCALRAATSLQSAGKPGNGLDKLQDVARELEDIGQDQSGFAVGSIWHWHRRRCRRSFTVWKARAASVKRP</sequence>
<feature type="chain" id="PRO_5012260793" evidence="1">
    <location>
        <begin position="26"/>
        <end position="176"/>
    </location>
</feature>
<dbReference type="EMBL" id="KZ155814">
    <property type="protein sequence ID" value="OUS44560.1"/>
    <property type="molecule type" value="Genomic_DNA"/>
</dbReference>
<evidence type="ECO:0000313" key="2">
    <source>
        <dbReference type="EMBL" id="OUS44560.1"/>
    </source>
</evidence>